<organism evidence="2 3">
    <name type="scientific">Thermincola ferriacetica</name>
    <dbReference type="NCBI Taxonomy" id="281456"/>
    <lineage>
        <taxon>Bacteria</taxon>
        <taxon>Bacillati</taxon>
        <taxon>Bacillota</taxon>
        <taxon>Clostridia</taxon>
        <taxon>Eubacteriales</taxon>
        <taxon>Thermincolaceae</taxon>
        <taxon>Thermincola</taxon>
    </lineage>
</organism>
<reference evidence="3" key="1">
    <citation type="submission" date="2015-07" db="EMBL/GenBank/DDBJ databases">
        <title>Complete Genome of Thermincola ferriacetica strain Z-0001T.</title>
        <authorList>
            <person name="Lusk B."/>
            <person name="Badalamenti J.P."/>
            <person name="Parameswaran P."/>
            <person name="Bond D.R."/>
            <person name="Torres C.I."/>
        </authorList>
    </citation>
    <scope>NUCLEOTIDE SEQUENCE [LARGE SCALE GENOMIC DNA]</scope>
    <source>
        <strain evidence="3">Z-0001</strain>
    </source>
</reference>
<evidence type="ECO:0000313" key="2">
    <source>
        <dbReference type="EMBL" id="KNZ68204.1"/>
    </source>
</evidence>
<keyword evidence="1" id="KW-0472">Membrane</keyword>
<evidence type="ECO:0000256" key="1">
    <source>
        <dbReference type="SAM" id="Phobius"/>
    </source>
</evidence>
<keyword evidence="1" id="KW-1133">Transmembrane helix</keyword>
<dbReference type="AlphaFoldDB" id="A0A0L6VZD0"/>
<keyword evidence="1" id="KW-0812">Transmembrane</keyword>
<accession>A0A0L6VZD0</accession>
<comment type="caution">
    <text evidence="2">The sequence shown here is derived from an EMBL/GenBank/DDBJ whole genome shotgun (WGS) entry which is preliminary data.</text>
</comment>
<keyword evidence="3" id="KW-1185">Reference proteome</keyword>
<feature type="transmembrane region" description="Helical" evidence="1">
    <location>
        <begin position="6"/>
        <end position="26"/>
    </location>
</feature>
<evidence type="ECO:0000313" key="3">
    <source>
        <dbReference type="Proteomes" id="UP000037175"/>
    </source>
</evidence>
<dbReference type="Proteomes" id="UP000037175">
    <property type="component" value="Unassembled WGS sequence"/>
</dbReference>
<sequence length="88" mass="10009">MQIDSSVLISLLLNIGLILAFSWLGVKLFNSYCFRAIINNGQATHLATKIVSESAVIVPRLRRLLRVRRMIKSNSDNDDTPFFRPQFS</sequence>
<dbReference type="EMBL" id="LGTE01000044">
    <property type="protein sequence ID" value="KNZ68204.1"/>
    <property type="molecule type" value="Genomic_DNA"/>
</dbReference>
<name>A0A0L6VZD0_9FIRM</name>
<proteinExistence type="predicted"/>
<protein>
    <submittedName>
        <fullName evidence="2">Uncharacterized protein</fullName>
    </submittedName>
</protein>
<dbReference type="RefSeq" id="WP_052219162.1">
    <property type="nucleotide sequence ID" value="NZ_LGTE01000044.1"/>
</dbReference>
<gene>
    <name evidence="2" type="ORF">Tfer_3257</name>
</gene>